<dbReference type="Pfam" id="PF00150">
    <property type="entry name" value="Cellulase"/>
    <property type="match status" value="1"/>
</dbReference>
<dbReference type="Proteomes" id="UP001139311">
    <property type="component" value="Unassembled WGS sequence"/>
</dbReference>
<feature type="domain" description="Glycoside hydrolase family 5" evidence="4">
    <location>
        <begin position="126"/>
        <end position="278"/>
    </location>
</feature>
<evidence type="ECO:0000313" key="5">
    <source>
        <dbReference type="EMBL" id="MCB4821077.1"/>
    </source>
</evidence>
<dbReference type="RefSeq" id="WP_226605275.1">
    <property type="nucleotide sequence ID" value="NZ_JAJAQI010000005.1"/>
</dbReference>
<dbReference type="GO" id="GO:0000272">
    <property type="term" value="P:polysaccharide catabolic process"/>
    <property type="evidence" value="ECO:0007669"/>
    <property type="project" value="InterPro"/>
</dbReference>
<dbReference type="GO" id="GO:0004553">
    <property type="term" value="F:hydrolase activity, hydrolyzing O-glycosyl compounds"/>
    <property type="evidence" value="ECO:0007669"/>
    <property type="project" value="InterPro"/>
</dbReference>
<protein>
    <submittedName>
        <fullName evidence="5">Cellulase family glycosylhydrolase</fullName>
    </submittedName>
</protein>
<reference evidence="5" key="1">
    <citation type="submission" date="2021-10" db="EMBL/GenBank/DDBJ databases">
        <title>Roseicella aerolatum sp. nov., isolated from aerosols of e-waste dismantling site.</title>
        <authorList>
            <person name="Qin T."/>
        </authorList>
    </citation>
    <scope>NUCLEOTIDE SEQUENCE</scope>
    <source>
        <strain evidence="5">GB24</strain>
    </source>
</reference>
<name>A0A9X1LA59_9PROT</name>
<evidence type="ECO:0000259" key="4">
    <source>
        <dbReference type="Pfam" id="PF00150"/>
    </source>
</evidence>
<accession>A0A9X1LA59</accession>
<evidence type="ECO:0000256" key="1">
    <source>
        <dbReference type="ARBA" id="ARBA00022801"/>
    </source>
</evidence>
<dbReference type="SUPFAM" id="SSF51445">
    <property type="entry name" value="(Trans)glycosidases"/>
    <property type="match status" value="1"/>
</dbReference>
<evidence type="ECO:0000256" key="3">
    <source>
        <dbReference type="RuleBase" id="RU361153"/>
    </source>
</evidence>
<dbReference type="InterPro" id="IPR017853">
    <property type="entry name" value="GH"/>
</dbReference>
<organism evidence="5 6">
    <name type="scientific">Roseicella aerolata</name>
    <dbReference type="NCBI Taxonomy" id="2883479"/>
    <lineage>
        <taxon>Bacteria</taxon>
        <taxon>Pseudomonadati</taxon>
        <taxon>Pseudomonadota</taxon>
        <taxon>Alphaproteobacteria</taxon>
        <taxon>Acetobacterales</taxon>
        <taxon>Roseomonadaceae</taxon>
        <taxon>Roseicella</taxon>
    </lineage>
</organism>
<dbReference type="AlphaFoldDB" id="A0A9X1LA59"/>
<gene>
    <name evidence="5" type="ORF">LHA35_04945</name>
</gene>
<comment type="similarity">
    <text evidence="3">Belongs to the glycosyl hydrolase 5 (cellulase A) family.</text>
</comment>
<keyword evidence="1 3" id="KW-0378">Hydrolase</keyword>
<comment type="caution">
    <text evidence="5">The sequence shown here is derived from an EMBL/GenBank/DDBJ whole genome shotgun (WGS) entry which is preliminary data.</text>
</comment>
<dbReference type="Gene3D" id="3.20.20.80">
    <property type="entry name" value="Glycosidases"/>
    <property type="match status" value="1"/>
</dbReference>
<evidence type="ECO:0000313" key="6">
    <source>
        <dbReference type="Proteomes" id="UP001139311"/>
    </source>
</evidence>
<keyword evidence="2 3" id="KW-0326">Glycosidase</keyword>
<sequence length="301" mass="33810">MPIVVPAGLPRRGLLAASLLAASPVGARQGDLRTRISRLRYGANLERWFTVARDNHPRRLGRAWWRDFRAAGFDHARLIIPGSGTELYGLFHRAIDDAMTAGVPILLALQDIVHQNSPAARDWDGLAERARFFAARTDPEMVVLAPVNEPAFETTATWLPVRDRMLAILRDNAPRHLLMWGGREWNSVRSLNEMAPPADPWTIAEVHDYGGGTADRIRQRFASVVAWRERHKLPVIVAEYNGYGTNQANRAGWIVDLREGLPVLRSLNLPVTIWSYSHGSWYRLQPEDGPAPYPEVRALLA</sequence>
<keyword evidence="6" id="KW-1185">Reference proteome</keyword>
<dbReference type="EMBL" id="JAJAQI010000005">
    <property type="protein sequence ID" value="MCB4821077.1"/>
    <property type="molecule type" value="Genomic_DNA"/>
</dbReference>
<proteinExistence type="inferred from homology"/>
<dbReference type="InterPro" id="IPR001547">
    <property type="entry name" value="Glyco_hydro_5"/>
</dbReference>
<evidence type="ECO:0000256" key="2">
    <source>
        <dbReference type="ARBA" id="ARBA00023295"/>
    </source>
</evidence>